<comment type="caution">
    <text evidence="1">The sequence shown here is derived from an EMBL/GenBank/DDBJ whole genome shotgun (WGS) entry which is preliminary data.</text>
</comment>
<dbReference type="OrthoDB" id="123968at2759"/>
<dbReference type="Proteomes" id="UP000198211">
    <property type="component" value="Unassembled WGS sequence"/>
</dbReference>
<dbReference type="GO" id="GO:0003676">
    <property type="term" value="F:nucleic acid binding"/>
    <property type="evidence" value="ECO:0007669"/>
    <property type="project" value="InterPro"/>
</dbReference>
<protein>
    <recommendedName>
        <fullName evidence="3">Transposase</fullName>
    </recommendedName>
</protein>
<proteinExistence type="predicted"/>
<dbReference type="Gene3D" id="3.30.420.10">
    <property type="entry name" value="Ribonuclease H-like superfamily/Ribonuclease H"/>
    <property type="match status" value="2"/>
</dbReference>
<organism evidence="1 2">
    <name type="scientific">Phytophthora megakarya</name>
    <dbReference type="NCBI Taxonomy" id="4795"/>
    <lineage>
        <taxon>Eukaryota</taxon>
        <taxon>Sar</taxon>
        <taxon>Stramenopiles</taxon>
        <taxon>Oomycota</taxon>
        <taxon>Peronosporomycetes</taxon>
        <taxon>Peronosporales</taxon>
        <taxon>Peronosporaceae</taxon>
        <taxon>Phytophthora</taxon>
    </lineage>
</organism>
<dbReference type="InterPro" id="IPR036397">
    <property type="entry name" value="RNaseH_sf"/>
</dbReference>
<keyword evidence="2" id="KW-1185">Reference proteome</keyword>
<evidence type="ECO:0000313" key="2">
    <source>
        <dbReference type="Proteomes" id="UP000198211"/>
    </source>
</evidence>
<gene>
    <name evidence="1" type="ORF">PHMEG_0008763</name>
</gene>
<dbReference type="EMBL" id="NBNE01000775">
    <property type="protein sequence ID" value="OWZ17317.1"/>
    <property type="molecule type" value="Genomic_DNA"/>
</dbReference>
<dbReference type="PANTHER" id="PTHR47169:SF2">
    <property type="entry name" value="OS01G0541250 PROTEIN"/>
    <property type="match status" value="1"/>
</dbReference>
<sequence>MGRTKGKSDIPDETRIAITLFLAERSVNGRLKYGAATAAAARFGCCRQQAATIFKQKRLGLSAPTRGRPPASARLYRVHHMYDMIHINEKWFNMYKATNTFYLTANEASPYTSSPNKRYIGNVMFLAAVARPRYDSHRKCHFDGKIGTWPIVEKSMALRTSVNRPKGAIVMKCVNMTRSVYVKMLKSMVLPAIRMKWPGRLGHQDEVSARVVTRYERIRFGLFHSIQSLQYQEEMYTIGKPIKAVARAFRTSTSASLDHCFRTLQNVMETVIKHHGHNN</sequence>
<reference evidence="2" key="1">
    <citation type="submission" date="2017-03" db="EMBL/GenBank/DDBJ databases">
        <title>Phytopthora megakarya and P. palmivora, two closely related causual agents of cacao black pod achieved similar genome size and gene model numbers by different mechanisms.</title>
        <authorList>
            <person name="Ali S."/>
            <person name="Shao J."/>
            <person name="Larry D.J."/>
            <person name="Kronmiller B."/>
            <person name="Shen D."/>
            <person name="Strem M.D."/>
            <person name="Melnick R.L."/>
            <person name="Guiltinan M.J."/>
            <person name="Tyler B.M."/>
            <person name="Meinhardt L.W."/>
            <person name="Bailey B.A."/>
        </authorList>
    </citation>
    <scope>NUCLEOTIDE SEQUENCE [LARGE SCALE GENOMIC DNA]</scope>
    <source>
        <strain evidence="2">zdho120</strain>
    </source>
</reference>
<evidence type="ECO:0008006" key="3">
    <source>
        <dbReference type="Google" id="ProtNLM"/>
    </source>
</evidence>
<name>A0A225WJY8_9STRA</name>
<accession>A0A225WJY8</accession>
<dbReference type="PANTHER" id="PTHR47169">
    <property type="entry name" value="OS01G0541250 PROTEIN"/>
    <property type="match status" value="1"/>
</dbReference>
<evidence type="ECO:0000313" key="1">
    <source>
        <dbReference type="EMBL" id="OWZ17317.1"/>
    </source>
</evidence>
<dbReference type="AlphaFoldDB" id="A0A225WJY8"/>